<dbReference type="CDD" id="cd01164">
    <property type="entry name" value="FruK_PfkB_like"/>
    <property type="match status" value="1"/>
</dbReference>
<evidence type="ECO:0000256" key="3">
    <source>
        <dbReference type="ARBA" id="ARBA00022736"/>
    </source>
</evidence>
<name>A0ABT1WJY6_9LACT</name>
<keyword evidence="4 8" id="KW-0547">Nucleotide-binding</keyword>
<dbReference type="Proteomes" id="UP001059480">
    <property type="component" value="Unassembled WGS sequence"/>
</dbReference>
<dbReference type="NCBIfam" id="TIGR01231">
    <property type="entry name" value="lacC"/>
    <property type="match status" value="1"/>
</dbReference>
<feature type="domain" description="Carbohydrate kinase PfkB" evidence="9">
    <location>
        <begin position="11"/>
        <end position="292"/>
    </location>
</feature>
<keyword evidence="3 8" id="KW-0423">Lactose metabolism</keyword>
<dbReference type="RefSeq" id="WP_256944068.1">
    <property type="nucleotide sequence ID" value="NZ_JANHNZ010000001.1"/>
</dbReference>
<evidence type="ECO:0000256" key="6">
    <source>
        <dbReference type="ARBA" id="ARBA00022840"/>
    </source>
</evidence>
<protein>
    <recommendedName>
        <fullName evidence="7 8">Tagatose-6-phosphate kinase</fullName>
        <ecNumber evidence="7 8">2.7.1.144</ecNumber>
    </recommendedName>
</protein>
<evidence type="ECO:0000313" key="10">
    <source>
        <dbReference type="EMBL" id="MCQ9208949.1"/>
    </source>
</evidence>
<comment type="pathway">
    <text evidence="8">Carbohydrate metabolism; D-tagatose 6-phosphate degradation; D-glyceraldehyde 3-phosphate and glycerone phosphate from D-tagatose 6-phosphate: step 1/2.</text>
</comment>
<reference evidence="10" key="1">
    <citation type="submission" date="2022-07" db="EMBL/GenBank/DDBJ databases">
        <authorList>
            <person name="Jung M.-Y."/>
            <person name="Lee M."/>
        </authorList>
    </citation>
    <scope>NUCLEOTIDE SEQUENCE</scope>
    <source>
        <strain evidence="10">S8</strain>
    </source>
</reference>
<dbReference type="InterPro" id="IPR005926">
    <property type="entry name" value="LacC"/>
</dbReference>
<dbReference type="InterPro" id="IPR011611">
    <property type="entry name" value="PfkB_dom"/>
</dbReference>
<organism evidence="10 11">
    <name type="scientific">Granulicatella seriolae</name>
    <dbReference type="NCBI Taxonomy" id="2967226"/>
    <lineage>
        <taxon>Bacteria</taxon>
        <taxon>Bacillati</taxon>
        <taxon>Bacillota</taxon>
        <taxon>Bacilli</taxon>
        <taxon>Lactobacillales</taxon>
        <taxon>Carnobacteriaceae</taxon>
        <taxon>Granulicatella</taxon>
    </lineage>
</organism>
<dbReference type="EC" id="2.7.1.144" evidence="7 8"/>
<dbReference type="Gene3D" id="3.40.1190.20">
    <property type="match status" value="1"/>
</dbReference>
<keyword evidence="6 8" id="KW-0067">ATP-binding</keyword>
<dbReference type="InterPro" id="IPR017583">
    <property type="entry name" value="Tagatose/fructose_Pkinase"/>
</dbReference>
<comment type="catalytic activity">
    <reaction evidence="8">
        <text>D-tagatofuranose 6-phosphate + ATP = D-tagatofuranose 1,6-bisphosphate + ADP + H(+)</text>
        <dbReference type="Rhea" id="RHEA:12420"/>
        <dbReference type="ChEBI" id="CHEBI:15378"/>
        <dbReference type="ChEBI" id="CHEBI:30616"/>
        <dbReference type="ChEBI" id="CHEBI:58694"/>
        <dbReference type="ChEBI" id="CHEBI:58695"/>
        <dbReference type="ChEBI" id="CHEBI:456216"/>
        <dbReference type="EC" id="2.7.1.144"/>
    </reaction>
</comment>
<dbReference type="InterPro" id="IPR002173">
    <property type="entry name" value="Carboh/pur_kinase_PfkB_CS"/>
</dbReference>
<keyword evidence="11" id="KW-1185">Reference proteome</keyword>
<reference evidence="10" key="3">
    <citation type="journal article" date="2023" name="Microbiol. Resour. Announc.">
        <title>Draft Genome Sequence of Granulicatella sp. Strain S8, Isolated from a Marine Fish, Seriola quinqueradiata.</title>
        <authorList>
            <person name="Lee M."/>
            <person name="Farooq A."/>
            <person name="Jeong J.B."/>
            <person name="Jung M.Y."/>
        </authorList>
    </citation>
    <scope>NUCLEOTIDE SEQUENCE</scope>
    <source>
        <strain evidence="10">S8</strain>
    </source>
</reference>
<dbReference type="InterPro" id="IPR029056">
    <property type="entry name" value="Ribokinase-like"/>
</dbReference>
<evidence type="ECO:0000256" key="4">
    <source>
        <dbReference type="ARBA" id="ARBA00022741"/>
    </source>
</evidence>
<evidence type="ECO:0000313" key="11">
    <source>
        <dbReference type="Proteomes" id="UP001059480"/>
    </source>
</evidence>
<evidence type="ECO:0000256" key="7">
    <source>
        <dbReference type="NCBIfam" id="TIGR01231"/>
    </source>
</evidence>
<dbReference type="PANTHER" id="PTHR46566:SF5">
    <property type="entry name" value="1-PHOSPHOFRUCTOKINASE"/>
    <property type="match status" value="1"/>
</dbReference>
<evidence type="ECO:0000259" key="9">
    <source>
        <dbReference type="Pfam" id="PF00294"/>
    </source>
</evidence>
<dbReference type="NCBIfam" id="TIGR03168">
    <property type="entry name" value="1-PFK"/>
    <property type="match status" value="1"/>
</dbReference>
<keyword evidence="2 8" id="KW-0808">Transferase</keyword>
<dbReference type="PANTHER" id="PTHR46566">
    <property type="entry name" value="1-PHOSPHOFRUCTOKINASE-RELATED"/>
    <property type="match status" value="1"/>
</dbReference>
<evidence type="ECO:0000256" key="1">
    <source>
        <dbReference type="ARBA" id="ARBA00005380"/>
    </source>
</evidence>
<dbReference type="GO" id="GO:0009024">
    <property type="term" value="F:tagatose-6-phosphate kinase activity"/>
    <property type="evidence" value="ECO:0007669"/>
    <property type="project" value="UniProtKB-EC"/>
</dbReference>
<dbReference type="PIRSF" id="PIRSF000535">
    <property type="entry name" value="1PFK/6PFK/LacC"/>
    <property type="match status" value="1"/>
</dbReference>
<comment type="similarity">
    <text evidence="8">Belongs to the carbohydrate kinase PfkB family. LacC subfamily.</text>
</comment>
<dbReference type="Pfam" id="PF00294">
    <property type="entry name" value="PfkB"/>
    <property type="match status" value="1"/>
</dbReference>
<dbReference type="SUPFAM" id="SSF53613">
    <property type="entry name" value="Ribokinase-like"/>
    <property type="match status" value="1"/>
</dbReference>
<reference evidence="10" key="2">
    <citation type="journal article" date="2023" name="Curr. Microbiol.">
        <title>Granulicatella seriolae sp. nov., a Novel Facultative Anaerobe Isolated from Yellowtail Marine Fish.</title>
        <authorList>
            <person name="Lee M."/>
            <person name="Choi Y.J."/>
            <person name="Farooq A."/>
            <person name="Jeong J.B."/>
            <person name="Jung M.Y."/>
        </authorList>
    </citation>
    <scope>NUCLEOTIDE SEQUENCE</scope>
    <source>
        <strain evidence="10">S8</strain>
    </source>
</reference>
<proteinExistence type="inferred from homology"/>
<gene>
    <name evidence="10" type="primary">lacC</name>
    <name evidence="10" type="ORF">NPA36_00010</name>
</gene>
<comment type="caution">
    <text evidence="10">The sequence shown here is derived from an EMBL/GenBank/DDBJ whole genome shotgun (WGS) entry which is preliminary data.</text>
</comment>
<dbReference type="EMBL" id="JANHNZ010000001">
    <property type="protein sequence ID" value="MCQ9208949.1"/>
    <property type="molecule type" value="Genomic_DNA"/>
</dbReference>
<evidence type="ECO:0000256" key="8">
    <source>
        <dbReference type="PIRNR" id="PIRNR000535"/>
    </source>
</evidence>
<evidence type="ECO:0000256" key="2">
    <source>
        <dbReference type="ARBA" id="ARBA00022679"/>
    </source>
</evidence>
<dbReference type="PROSITE" id="PS00584">
    <property type="entry name" value="PFKB_KINASES_2"/>
    <property type="match status" value="1"/>
</dbReference>
<sequence>MILTITMNPSIDISYPMDSFKVDTVNRTNRVSKTAGGKGLNVTRVLKELDKPVLATGFLGGYLGKFIENALEKVDINHSFYQISQETRNCIAILHDGKQTEILEGGPTISKEEAAGFLKHFTSLLDTVDVITISGSLPNGLNKDFYAHLIDLADNAGKKVLLDTSGTTLEESLKNNNKPFLIKPNQEEISQLLHKNIASDYKELKADLNSPLFDGVEWIVVSLGADGAFIKHKDKFYKANIPTIEVVNPVGSGDSTVAGLAAAIYDDLDVTDVFKYGMTTGILNTLEKETGHINKGKFDEYYQLIDVVDYLD</sequence>
<accession>A0ABT1WJY6</accession>
<evidence type="ECO:0000256" key="5">
    <source>
        <dbReference type="ARBA" id="ARBA00022777"/>
    </source>
</evidence>
<comment type="similarity">
    <text evidence="1">Belongs to the carbohydrate kinase pfkB family.</text>
</comment>
<keyword evidence="5 10" id="KW-0418">Kinase</keyword>